<evidence type="ECO:0000313" key="12">
    <source>
        <dbReference type="Ensembl" id="ENSPMEP00000012367.1"/>
    </source>
</evidence>
<evidence type="ECO:0000256" key="3">
    <source>
        <dbReference type="ARBA" id="ARBA00022692"/>
    </source>
</evidence>
<reference evidence="12" key="1">
    <citation type="submission" date="2025-08" db="UniProtKB">
        <authorList>
            <consortium name="Ensembl"/>
        </authorList>
    </citation>
    <scope>IDENTIFICATION</scope>
</reference>
<dbReference type="GO" id="GO:0005227">
    <property type="term" value="F:calcium-activated cation channel activity"/>
    <property type="evidence" value="ECO:0007669"/>
    <property type="project" value="TreeGrafter"/>
</dbReference>
<feature type="transmembrane region" description="Helical" evidence="8">
    <location>
        <begin position="909"/>
        <end position="931"/>
    </location>
</feature>
<dbReference type="Pfam" id="PF18139">
    <property type="entry name" value="LSDAT_euk"/>
    <property type="match status" value="1"/>
</dbReference>
<dbReference type="AlphaFoldDB" id="A0A3B3XBE1"/>
<dbReference type="Pfam" id="PF00520">
    <property type="entry name" value="Ion_trans"/>
    <property type="match status" value="1"/>
</dbReference>
<evidence type="ECO:0008006" key="14">
    <source>
        <dbReference type="Google" id="ProtNLM"/>
    </source>
</evidence>
<feature type="domain" description="TRPM-like" evidence="11">
    <location>
        <begin position="344"/>
        <end position="601"/>
    </location>
</feature>
<dbReference type="InterPro" id="IPR005821">
    <property type="entry name" value="Ion_trans_dom"/>
</dbReference>
<keyword evidence="13" id="KW-1185">Reference proteome</keyword>
<dbReference type="STRING" id="48701.ENSPMEP00000012367"/>
<feature type="transmembrane region" description="Helical" evidence="8">
    <location>
        <begin position="833"/>
        <end position="854"/>
    </location>
</feature>
<keyword evidence="7" id="KW-0407">Ion channel</keyword>
<accession>A0A3B3XBE1</accession>
<proteinExistence type="predicted"/>
<dbReference type="PANTHER" id="PTHR13800">
    <property type="entry name" value="TRANSIENT RECEPTOR POTENTIAL CATION CHANNEL, SUBFAMILY M, MEMBER 6"/>
    <property type="match status" value="1"/>
</dbReference>
<dbReference type="PANTHER" id="PTHR13800:SF5">
    <property type="entry name" value="TRANSIENT RECEPTOR POTENTIAL CATION CHANNEL SUBFAMILY M MEMBER 5"/>
    <property type="match status" value="1"/>
</dbReference>
<dbReference type="InterPro" id="IPR057366">
    <property type="entry name" value="TRPM-like"/>
</dbReference>
<feature type="transmembrane region" description="Helical" evidence="8">
    <location>
        <begin position="686"/>
        <end position="713"/>
    </location>
</feature>
<evidence type="ECO:0000259" key="10">
    <source>
        <dbReference type="Pfam" id="PF18139"/>
    </source>
</evidence>
<comment type="subcellular location">
    <subcellularLocation>
        <location evidence="1">Membrane</location>
        <topology evidence="1">Multi-pass membrane protein</topology>
    </subcellularLocation>
</comment>
<evidence type="ECO:0000256" key="4">
    <source>
        <dbReference type="ARBA" id="ARBA00022989"/>
    </source>
</evidence>
<evidence type="ECO:0000256" key="8">
    <source>
        <dbReference type="SAM" id="Phobius"/>
    </source>
</evidence>
<dbReference type="Ensembl" id="ENSPMET00000019809.1">
    <property type="protein sequence ID" value="ENSPMEP00000012367.1"/>
    <property type="gene ID" value="ENSPMEG00000014604.1"/>
</dbReference>
<keyword evidence="5" id="KW-0406">Ion transport</keyword>
<sequence length="1091" mass="124718">MQDMNSTYIRMIDRRGLGLDKTNVFFVRVSSNTDPVLIYKMLTEDWGLSPPHLVVALVGGDELAQMKPWLRDTLRKGLVKAAQSTGAWILTNGLRFGITKHLGQAVRDHSLASTSSKVRVVAIGIAPWNMIHNRKALLTAKVDEPAAYTPQDLPHGAVYSLDSHHSHFVFVEEDPNRPGATSEMRVKLLKHISLQRTGYGGAGSFEIPVLCLLVHGEPRILKGIGNSTPWLILAGSGGVADILVTLMNRGCWDADSVHELLLDTFPNAHHSTDISNWVKLVRAMHTAGRQTLTKICTCQVLNTGIKVGHTGKHTCKSQSQEAQDFLDELKLAVAWNRVDIAKSDIFNGDVEWKACDLEEVMMDALINDKPDFVRLFVDNGVNLGEFLTYGRLQELYWSVSEKSLLHNLLLKKYEEKQLLLGAARTPGPPGHHPSEQGKPRFTLFEVAKVLKDFLHDSCKGFYQKMPAEKPPKGRLFHSQKNLPELEERCEHPWRDLFLWAVLQNRQQMANYFWAMGPEAVAAALAGCKILKEMARLESEAESARSMKEAKYEQFALDVFGECYSNSEDRAYALLVRRTQCWSKSTVLNLATEADAKSFFAHDGVQALLTKLWWGAMTTDTAISKLVVSFFFPPLIWTNLIMFSDEELDNRDGKKEFVELDSLDTEKTSQSCASVWWRFLLRRWRRFWSAPVTVFFGNVIMYFAFLCLFTYVLLLDFKSPPNGPKVPEIMLYFWVFTLVLEEIRQSFFTDEEINILKKFKLYVEDNWNKCDMVAILLFVVGVSCRMSKDTFEAGRTVLAIDFMVFTLRLIHIFAIHKQLGPKIIIVERMMKDVFFFLFFLSVWLIAYGVATQALLHPNDPRIDWVFRRALYRPYLHIFGQIPLDDIDGKEQIHHILEGHLPPCPNKYANWLVILLLVIFLLVTNVLLLNLLIAMFSYTFQVVQGNTDIFWKFQRYNLIVEYHSRPALAPPFIIISHISQLILCMVKRPESKQEHLERELPVGLDQRLITWETVQKENYLAKVERQQWESSEEKLKTTSSKVQSLLKIVGGFKDQERRLVSVEAQVDRQHHLDALHGCFCCNCFLTYGSAETG</sequence>
<dbReference type="Pfam" id="PF25508">
    <property type="entry name" value="TRPM2"/>
    <property type="match status" value="1"/>
</dbReference>
<keyword evidence="2" id="KW-0813">Transport</keyword>
<dbReference type="Proteomes" id="UP000261480">
    <property type="component" value="Unplaced"/>
</dbReference>
<dbReference type="InterPro" id="IPR041491">
    <property type="entry name" value="TRPM_SLOG"/>
</dbReference>
<dbReference type="InterPro" id="IPR050927">
    <property type="entry name" value="TRPM"/>
</dbReference>
<feature type="domain" description="TRPM SLOG" evidence="10">
    <location>
        <begin position="26"/>
        <end position="244"/>
    </location>
</feature>
<evidence type="ECO:0000256" key="7">
    <source>
        <dbReference type="ARBA" id="ARBA00023303"/>
    </source>
</evidence>
<reference evidence="12" key="2">
    <citation type="submission" date="2025-09" db="UniProtKB">
        <authorList>
            <consortium name="Ensembl"/>
        </authorList>
    </citation>
    <scope>IDENTIFICATION</scope>
</reference>
<evidence type="ECO:0000256" key="1">
    <source>
        <dbReference type="ARBA" id="ARBA00004141"/>
    </source>
</evidence>
<feature type="transmembrane region" description="Helical" evidence="8">
    <location>
        <begin position="728"/>
        <end position="748"/>
    </location>
</feature>
<keyword evidence="6 8" id="KW-0472">Membrane</keyword>
<evidence type="ECO:0000259" key="9">
    <source>
        <dbReference type="Pfam" id="PF00520"/>
    </source>
</evidence>
<dbReference type="GO" id="GO:0099604">
    <property type="term" value="F:ligand-gated calcium channel activity"/>
    <property type="evidence" value="ECO:0007669"/>
    <property type="project" value="TreeGrafter"/>
</dbReference>
<evidence type="ECO:0000256" key="5">
    <source>
        <dbReference type="ARBA" id="ARBA00023065"/>
    </source>
</evidence>
<evidence type="ECO:0000256" key="2">
    <source>
        <dbReference type="ARBA" id="ARBA00022448"/>
    </source>
</evidence>
<evidence type="ECO:0000313" key="13">
    <source>
        <dbReference type="Proteomes" id="UP000261480"/>
    </source>
</evidence>
<feature type="domain" description="Ion transport" evidence="9">
    <location>
        <begin position="701"/>
        <end position="943"/>
    </location>
</feature>
<keyword evidence="4 8" id="KW-1133">Transmembrane helix</keyword>
<evidence type="ECO:0000259" key="11">
    <source>
        <dbReference type="Pfam" id="PF25508"/>
    </source>
</evidence>
<name>A0A3B3XBE1_9TELE</name>
<organism evidence="12 13">
    <name type="scientific">Poecilia mexicana</name>
    <dbReference type="NCBI Taxonomy" id="48701"/>
    <lineage>
        <taxon>Eukaryota</taxon>
        <taxon>Metazoa</taxon>
        <taxon>Chordata</taxon>
        <taxon>Craniata</taxon>
        <taxon>Vertebrata</taxon>
        <taxon>Euteleostomi</taxon>
        <taxon>Actinopterygii</taxon>
        <taxon>Neopterygii</taxon>
        <taxon>Teleostei</taxon>
        <taxon>Neoteleostei</taxon>
        <taxon>Acanthomorphata</taxon>
        <taxon>Ovalentaria</taxon>
        <taxon>Atherinomorphae</taxon>
        <taxon>Cyprinodontiformes</taxon>
        <taxon>Poeciliidae</taxon>
        <taxon>Poeciliinae</taxon>
        <taxon>Poecilia</taxon>
    </lineage>
</organism>
<evidence type="ECO:0000256" key="6">
    <source>
        <dbReference type="ARBA" id="ARBA00023136"/>
    </source>
</evidence>
<dbReference type="GO" id="GO:0005886">
    <property type="term" value="C:plasma membrane"/>
    <property type="evidence" value="ECO:0007669"/>
    <property type="project" value="TreeGrafter"/>
</dbReference>
<protein>
    <recommendedName>
        <fullName evidence="14">Transient receptor potential cation channel, subfamily M, member 5</fullName>
    </recommendedName>
</protein>
<keyword evidence="3 8" id="KW-0812">Transmembrane</keyword>